<dbReference type="GO" id="GO:0005886">
    <property type="term" value="C:plasma membrane"/>
    <property type="evidence" value="ECO:0007669"/>
    <property type="project" value="UniProtKB-SubCell"/>
</dbReference>
<evidence type="ECO:0000256" key="15">
    <source>
        <dbReference type="ARBA" id="ARBA00047899"/>
    </source>
</evidence>
<dbReference type="InterPro" id="IPR045272">
    <property type="entry name" value="ANXUR1/2-like"/>
</dbReference>
<evidence type="ECO:0000256" key="11">
    <source>
        <dbReference type="ARBA" id="ARBA00022989"/>
    </source>
</evidence>
<evidence type="ECO:0000256" key="12">
    <source>
        <dbReference type="ARBA" id="ARBA00023136"/>
    </source>
</evidence>
<dbReference type="Pfam" id="PF12819">
    <property type="entry name" value="Malectin_like"/>
    <property type="match status" value="1"/>
</dbReference>
<dbReference type="InterPro" id="IPR011009">
    <property type="entry name" value="Kinase-like_dom_sf"/>
</dbReference>
<evidence type="ECO:0000256" key="18">
    <source>
        <dbReference type="SAM" id="MobiDB-lite"/>
    </source>
</evidence>
<accession>A0AAV1WHK4</accession>
<dbReference type="Gene3D" id="1.10.510.10">
    <property type="entry name" value="Transferase(Phosphotransferase) domain 1"/>
    <property type="match status" value="1"/>
</dbReference>
<sequence length="882" mass="98245">MKRRRHRCEGWSRGSARDFLLFSLVCISIILLNAIHASSQVAPPPSSLILGCGLDKDGEKDGDGRAWGYDDKFIQQGGNSIKSKALFQDPSLLDVVPYMSARVFTSETSYKFPVESDKRYWLRLHFYPSVYGSYNPSESYFSVIANGVTLLSNFSASITCQALSQAYIDREYSLAPLNTDTLTITIKPNDKSFGFINGIQLIEMPELFDSSAALVGYSDQTIDVKSLHLQTMFRLNVGGQYISPKQDSGLSRMWYDDTPYLYGAATGVTNQAEKDVKINYQNMPTYIAPTNVYATSRSMGNDKNVNMGYNLTWIFNVDPNSMYLARLHFCDYYYSRVNEIVFNIFLNNQTAQSQADVIGWTGGKGVPTYKDYVIYVQDDAGEDQLWLALNPAPDSKPEFYDALLNGVEIFKVNDTNLSGPNPQPSDMLMRHEEVERKFETNKGYSKTVVGGAAGGAAGFALVAAIVCVAVYSKKKRVPGSYSHTSWLPIYGTSQTTGTKSTMSGRSTNSANLSAMTQGLCRYFSLQEVKQATKNFDESNVIGVGGFGKVYKGVIDNGVKVAIKRSNPQSEQGVNEFQTEIEMLSKLRHKHLVSLIGFCEEDEEMCLVYDYMERGTFREHLYKGNKPLCTLSWKERLEICIGAARGLHYLHTGAKYTIIHRDVKTTNILIDESWSAKVSDFGLSKTGPNMNQGHVSTVVKGSFGYLDPEYFRRQQLTEKSDVYSFGVVLFEALCARPALNPSLSKEQVSLADWALICKRKGTLEDIIDPHIKGKINPESLKKFADSAEKCLSDHGVDRPSMNDLLWNLEFALNLQENPDGSTRSAARIVDESEFEEISLANNDMANHYKNLSLGSENELSSSKEDSSENSTAVFSQLLNPSGR</sequence>
<evidence type="ECO:0000259" key="19">
    <source>
        <dbReference type="PROSITE" id="PS50011"/>
    </source>
</evidence>
<protein>
    <recommendedName>
        <fullName evidence="2">non-specific serine/threonine protein kinase</fullName>
        <ecNumber evidence="2">2.7.11.1</ecNumber>
    </recommendedName>
</protein>
<keyword evidence="5" id="KW-0808">Transferase</keyword>
<dbReference type="GO" id="GO:0004714">
    <property type="term" value="F:transmembrane receptor protein tyrosine kinase activity"/>
    <property type="evidence" value="ECO:0007669"/>
    <property type="project" value="InterPro"/>
</dbReference>
<keyword evidence="9" id="KW-0418">Kinase</keyword>
<evidence type="ECO:0000256" key="16">
    <source>
        <dbReference type="ARBA" id="ARBA00048679"/>
    </source>
</evidence>
<dbReference type="PROSITE" id="PS00107">
    <property type="entry name" value="PROTEIN_KINASE_ATP"/>
    <property type="match status" value="1"/>
</dbReference>
<evidence type="ECO:0000313" key="21">
    <source>
        <dbReference type="Proteomes" id="UP001497480"/>
    </source>
</evidence>
<keyword evidence="13" id="KW-0325">Glycoprotein</keyword>
<evidence type="ECO:0000256" key="1">
    <source>
        <dbReference type="ARBA" id="ARBA00004251"/>
    </source>
</evidence>
<evidence type="ECO:0000256" key="3">
    <source>
        <dbReference type="ARBA" id="ARBA00022475"/>
    </source>
</evidence>
<evidence type="ECO:0000256" key="8">
    <source>
        <dbReference type="ARBA" id="ARBA00022741"/>
    </source>
</evidence>
<name>A0AAV1WHK4_LUPLU</name>
<dbReference type="SUPFAM" id="SSF56112">
    <property type="entry name" value="Protein kinase-like (PK-like)"/>
    <property type="match status" value="1"/>
</dbReference>
<evidence type="ECO:0000313" key="20">
    <source>
        <dbReference type="EMBL" id="CAL0308809.1"/>
    </source>
</evidence>
<evidence type="ECO:0000256" key="7">
    <source>
        <dbReference type="ARBA" id="ARBA00022729"/>
    </source>
</evidence>
<evidence type="ECO:0000256" key="2">
    <source>
        <dbReference type="ARBA" id="ARBA00012513"/>
    </source>
</evidence>
<dbReference type="Pfam" id="PF07714">
    <property type="entry name" value="PK_Tyr_Ser-Thr"/>
    <property type="match status" value="1"/>
</dbReference>
<keyword evidence="11" id="KW-1133">Transmembrane helix</keyword>
<comment type="subcellular location">
    <subcellularLocation>
        <location evidence="1">Cell membrane</location>
        <topology evidence="1">Single-pass type I membrane protein</topology>
    </subcellularLocation>
</comment>
<dbReference type="InterPro" id="IPR008271">
    <property type="entry name" value="Ser/Thr_kinase_AS"/>
</dbReference>
<comment type="catalytic activity">
    <reaction evidence="15">
        <text>L-threonyl-[protein] + ATP = O-phospho-L-threonyl-[protein] + ADP + H(+)</text>
        <dbReference type="Rhea" id="RHEA:46608"/>
        <dbReference type="Rhea" id="RHEA-COMP:11060"/>
        <dbReference type="Rhea" id="RHEA-COMP:11605"/>
        <dbReference type="ChEBI" id="CHEBI:15378"/>
        <dbReference type="ChEBI" id="CHEBI:30013"/>
        <dbReference type="ChEBI" id="CHEBI:30616"/>
        <dbReference type="ChEBI" id="CHEBI:61977"/>
        <dbReference type="ChEBI" id="CHEBI:456216"/>
        <dbReference type="EC" id="2.7.11.1"/>
    </reaction>
</comment>
<keyword evidence="4" id="KW-0723">Serine/threonine-protein kinase</keyword>
<dbReference type="SMART" id="SM00220">
    <property type="entry name" value="S_TKc"/>
    <property type="match status" value="1"/>
</dbReference>
<dbReference type="AlphaFoldDB" id="A0AAV1WHK4"/>
<dbReference type="EMBL" id="CAXHTB010000006">
    <property type="protein sequence ID" value="CAL0308809.1"/>
    <property type="molecule type" value="Genomic_DNA"/>
</dbReference>
<keyword evidence="6" id="KW-0812">Transmembrane</keyword>
<dbReference type="PROSITE" id="PS00108">
    <property type="entry name" value="PROTEIN_KINASE_ST"/>
    <property type="match status" value="1"/>
</dbReference>
<evidence type="ECO:0000256" key="5">
    <source>
        <dbReference type="ARBA" id="ARBA00022679"/>
    </source>
</evidence>
<feature type="domain" description="Protein kinase" evidence="19">
    <location>
        <begin position="535"/>
        <end position="810"/>
    </location>
</feature>
<dbReference type="GO" id="GO:0004674">
    <property type="term" value="F:protein serine/threonine kinase activity"/>
    <property type="evidence" value="ECO:0007669"/>
    <property type="project" value="UniProtKB-KW"/>
</dbReference>
<keyword evidence="8 17" id="KW-0547">Nucleotide-binding</keyword>
<keyword evidence="21" id="KW-1185">Reference proteome</keyword>
<dbReference type="CDD" id="cd14066">
    <property type="entry name" value="STKc_IRAK"/>
    <property type="match status" value="1"/>
</dbReference>
<organism evidence="20 21">
    <name type="scientific">Lupinus luteus</name>
    <name type="common">European yellow lupine</name>
    <dbReference type="NCBI Taxonomy" id="3873"/>
    <lineage>
        <taxon>Eukaryota</taxon>
        <taxon>Viridiplantae</taxon>
        <taxon>Streptophyta</taxon>
        <taxon>Embryophyta</taxon>
        <taxon>Tracheophyta</taxon>
        <taxon>Spermatophyta</taxon>
        <taxon>Magnoliopsida</taxon>
        <taxon>eudicotyledons</taxon>
        <taxon>Gunneridae</taxon>
        <taxon>Pentapetalae</taxon>
        <taxon>rosids</taxon>
        <taxon>fabids</taxon>
        <taxon>Fabales</taxon>
        <taxon>Fabaceae</taxon>
        <taxon>Papilionoideae</taxon>
        <taxon>50 kb inversion clade</taxon>
        <taxon>genistoids sensu lato</taxon>
        <taxon>core genistoids</taxon>
        <taxon>Genisteae</taxon>
        <taxon>Lupinus</taxon>
    </lineage>
</organism>
<dbReference type="PANTHER" id="PTHR34590">
    <property type="entry name" value="OS03G0124300 PROTEIN-RELATED"/>
    <property type="match status" value="1"/>
</dbReference>
<dbReference type="FunFam" id="2.60.120.430:FF:000007">
    <property type="entry name" value="FERONIA receptor-like kinase"/>
    <property type="match status" value="1"/>
</dbReference>
<keyword evidence="12" id="KW-0472">Membrane</keyword>
<dbReference type="Gene3D" id="2.60.120.430">
    <property type="entry name" value="Galactose-binding lectin"/>
    <property type="match status" value="2"/>
</dbReference>
<reference evidence="20 21" key="1">
    <citation type="submission" date="2024-03" db="EMBL/GenBank/DDBJ databases">
        <authorList>
            <person name="Martinez-Hernandez J."/>
        </authorList>
    </citation>
    <scope>NUCLEOTIDE SEQUENCE [LARGE SCALE GENOMIC DNA]</scope>
</reference>
<feature type="compositionally biased region" description="Polar residues" evidence="18">
    <location>
        <begin position="870"/>
        <end position="882"/>
    </location>
</feature>
<dbReference type="Proteomes" id="UP001497480">
    <property type="component" value="Unassembled WGS sequence"/>
</dbReference>
<keyword evidence="14" id="KW-0278">Fertilization</keyword>
<dbReference type="FunFam" id="3.30.200.20:FF:000039">
    <property type="entry name" value="receptor-like protein kinase FERONIA"/>
    <property type="match status" value="1"/>
</dbReference>
<dbReference type="EC" id="2.7.11.1" evidence="2"/>
<evidence type="ECO:0000256" key="17">
    <source>
        <dbReference type="PROSITE-ProRule" id="PRU10141"/>
    </source>
</evidence>
<evidence type="ECO:0000256" key="14">
    <source>
        <dbReference type="ARBA" id="ARBA00023279"/>
    </source>
</evidence>
<keyword evidence="10 17" id="KW-0067">ATP-binding</keyword>
<dbReference type="PANTHER" id="PTHR34590:SF5">
    <property type="entry name" value="OS04G0586500 PROTEIN"/>
    <property type="match status" value="1"/>
</dbReference>
<dbReference type="FunFam" id="2.60.120.430:FF:000003">
    <property type="entry name" value="FERONIA receptor-like kinase"/>
    <property type="match status" value="1"/>
</dbReference>
<feature type="region of interest" description="Disordered" evidence="18">
    <location>
        <begin position="854"/>
        <end position="882"/>
    </location>
</feature>
<feature type="binding site" evidence="17">
    <location>
        <position position="563"/>
    </location>
    <ligand>
        <name>ATP</name>
        <dbReference type="ChEBI" id="CHEBI:30616"/>
    </ligand>
</feature>
<comment type="catalytic activity">
    <reaction evidence="16">
        <text>L-seryl-[protein] + ATP = O-phospho-L-seryl-[protein] + ADP + H(+)</text>
        <dbReference type="Rhea" id="RHEA:17989"/>
        <dbReference type="Rhea" id="RHEA-COMP:9863"/>
        <dbReference type="Rhea" id="RHEA-COMP:11604"/>
        <dbReference type="ChEBI" id="CHEBI:15378"/>
        <dbReference type="ChEBI" id="CHEBI:29999"/>
        <dbReference type="ChEBI" id="CHEBI:30616"/>
        <dbReference type="ChEBI" id="CHEBI:83421"/>
        <dbReference type="ChEBI" id="CHEBI:456216"/>
        <dbReference type="EC" id="2.7.11.1"/>
    </reaction>
</comment>
<gene>
    <name evidence="20" type="ORF">LLUT_LOCUS9869</name>
</gene>
<keyword evidence="3" id="KW-1003">Cell membrane</keyword>
<dbReference type="FunFam" id="1.10.510.10:FF:000058">
    <property type="entry name" value="Receptor-like protein kinase FERONIA"/>
    <property type="match status" value="1"/>
</dbReference>
<evidence type="ECO:0000256" key="10">
    <source>
        <dbReference type="ARBA" id="ARBA00022840"/>
    </source>
</evidence>
<dbReference type="InterPro" id="IPR001245">
    <property type="entry name" value="Ser-Thr/Tyr_kinase_cat_dom"/>
</dbReference>
<dbReference type="InterPro" id="IPR024788">
    <property type="entry name" value="Malectin-like_Carb-bd_dom"/>
</dbReference>
<dbReference type="PROSITE" id="PS50011">
    <property type="entry name" value="PROTEIN_KINASE_DOM"/>
    <property type="match status" value="1"/>
</dbReference>
<dbReference type="InterPro" id="IPR017441">
    <property type="entry name" value="Protein_kinase_ATP_BS"/>
</dbReference>
<dbReference type="Gene3D" id="3.30.200.20">
    <property type="entry name" value="Phosphorylase Kinase, domain 1"/>
    <property type="match status" value="1"/>
</dbReference>
<dbReference type="GO" id="GO:0005524">
    <property type="term" value="F:ATP binding"/>
    <property type="evidence" value="ECO:0007669"/>
    <property type="project" value="UniProtKB-UniRule"/>
</dbReference>
<dbReference type="InterPro" id="IPR000719">
    <property type="entry name" value="Prot_kinase_dom"/>
</dbReference>
<keyword evidence="7" id="KW-0732">Signal</keyword>
<evidence type="ECO:0000256" key="13">
    <source>
        <dbReference type="ARBA" id="ARBA00023180"/>
    </source>
</evidence>
<comment type="caution">
    <text evidence="20">The sequence shown here is derived from an EMBL/GenBank/DDBJ whole genome shotgun (WGS) entry which is preliminary data.</text>
</comment>
<evidence type="ECO:0000256" key="4">
    <source>
        <dbReference type="ARBA" id="ARBA00022527"/>
    </source>
</evidence>
<evidence type="ECO:0000256" key="9">
    <source>
        <dbReference type="ARBA" id="ARBA00022777"/>
    </source>
</evidence>
<evidence type="ECO:0000256" key="6">
    <source>
        <dbReference type="ARBA" id="ARBA00022692"/>
    </source>
</evidence>
<proteinExistence type="predicted"/>